<dbReference type="PANTHER" id="PTHR43477:SF1">
    <property type="entry name" value="DIHYDROANTICAPSIN 7-DEHYDROGENASE"/>
    <property type="match status" value="1"/>
</dbReference>
<comment type="caution">
    <text evidence="3">The sequence shown here is derived from an EMBL/GenBank/DDBJ whole genome shotgun (WGS) entry which is preliminary data.</text>
</comment>
<keyword evidence="2 3" id="KW-0560">Oxidoreductase</keyword>
<evidence type="ECO:0000313" key="4">
    <source>
        <dbReference type="Proteomes" id="UP001596540"/>
    </source>
</evidence>
<dbReference type="GO" id="GO:0016491">
    <property type="term" value="F:oxidoreductase activity"/>
    <property type="evidence" value="ECO:0007669"/>
    <property type="project" value="UniProtKB-KW"/>
</dbReference>
<proteinExistence type="inferred from homology"/>
<sequence length="261" mass="26389">MSGTATPIPVRSPLPTALADSTAVIIGGSSGIGLAAGILLREVGARVVLVGRDQARLDAAVARVRGDGPADAVIGASADVADEDALAEIFDRAGSVDHVLVTAGGFAGGGPVGEISVDDLHSTFDNRIWGALIAARLAATRLPAGGSITLTSGTMLVRPVPGTSGLLAVAGGVETMTRALAVEFAPRRLRVNTVRYGPFDTPLLRDRLELDSDTAAAEHGAKTLLGRLGDPAEAGASALFLMANNYVTGQVITVDGGHTLL</sequence>
<dbReference type="EC" id="1.1.1.-" evidence="3"/>
<keyword evidence="4" id="KW-1185">Reference proteome</keyword>
<protein>
    <submittedName>
        <fullName evidence="3">SDR family NAD(P)-dependent oxidoreductase</fullName>
        <ecNumber evidence="3">1.1.1.-</ecNumber>
    </submittedName>
</protein>
<gene>
    <name evidence="3" type="ORF">ACFQRF_06235</name>
</gene>
<dbReference type="PANTHER" id="PTHR43477">
    <property type="entry name" value="DIHYDROANTICAPSIN 7-DEHYDROGENASE"/>
    <property type="match status" value="1"/>
</dbReference>
<dbReference type="EMBL" id="JBHTBH010000002">
    <property type="protein sequence ID" value="MFC7327337.1"/>
    <property type="molecule type" value="Genomic_DNA"/>
</dbReference>
<accession>A0ABW2KBJ5</accession>
<evidence type="ECO:0000313" key="3">
    <source>
        <dbReference type="EMBL" id="MFC7327337.1"/>
    </source>
</evidence>
<dbReference type="Gene3D" id="3.40.50.720">
    <property type="entry name" value="NAD(P)-binding Rossmann-like Domain"/>
    <property type="match status" value="1"/>
</dbReference>
<evidence type="ECO:0000256" key="1">
    <source>
        <dbReference type="ARBA" id="ARBA00006484"/>
    </source>
</evidence>
<dbReference type="Pfam" id="PF13561">
    <property type="entry name" value="adh_short_C2"/>
    <property type="match status" value="1"/>
</dbReference>
<dbReference type="InterPro" id="IPR036291">
    <property type="entry name" value="NAD(P)-bd_dom_sf"/>
</dbReference>
<evidence type="ECO:0000256" key="2">
    <source>
        <dbReference type="ARBA" id="ARBA00023002"/>
    </source>
</evidence>
<reference evidence="4" key="1">
    <citation type="journal article" date="2019" name="Int. J. Syst. Evol. Microbiol.">
        <title>The Global Catalogue of Microorganisms (GCM) 10K type strain sequencing project: providing services to taxonomists for standard genome sequencing and annotation.</title>
        <authorList>
            <consortium name="The Broad Institute Genomics Platform"/>
            <consortium name="The Broad Institute Genome Sequencing Center for Infectious Disease"/>
            <person name="Wu L."/>
            <person name="Ma J."/>
        </authorList>
    </citation>
    <scope>NUCLEOTIDE SEQUENCE [LARGE SCALE GENOMIC DNA]</scope>
    <source>
        <strain evidence="4">CGMCC 4.7382</strain>
    </source>
</reference>
<dbReference type="InterPro" id="IPR051122">
    <property type="entry name" value="SDR_DHRS6-like"/>
</dbReference>
<dbReference type="CDD" id="cd05233">
    <property type="entry name" value="SDR_c"/>
    <property type="match status" value="1"/>
</dbReference>
<comment type="similarity">
    <text evidence="1">Belongs to the short-chain dehydrogenases/reductases (SDR) family.</text>
</comment>
<dbReference type="PRINTS" id="PR00081">
    <property type="entry name" value="GDHRDH"/>
</dbReference>
<dbReference type="SUPFAM" id="SSF51735">
    <property type="entry name" value="NAD(P)-binding Rossmann-fold domains"/>
    <property type="match status" value="1"/>
</dbReference>
<name>A0ABW2KBJ5_9ACTN</name>
<dbReference type="InterPro" id="IPR002347">
    <property type="entry name" value="SDR_fam"/>
</dbReference>
<dbReference type="RefSeq" id="WP_379869573.1">
    <property type="nucleotide sequence ID" value="NZ_JBHTBH010000002.1"/>
</dbReference>
<organism evidence="3 4">
    <name type="scientific">Marinactinospora rubrisoli</name>
    <dbReference type="NCBI Taxonomy" id="2715399"/>
    <lineage>
        <taxon>Bacteria</taxon>
        <taxon>Bacillati</taxon>
        <taxon>Actinomycetota</taxon>
        <taxon>Actinomycetes</taxon>
        <taxon>Streptosporangiales</taxon>
        <taxon>Nocardiopsidaceae</taxon>
        <taxon>Marinactinospora</taxon>
    </lineage>
</organism>
<dbReference type="Proteomes" id="UP001596540">
    <property type="component" value="Unassembled WGS sequence"/>
</dbReference>